<dbReference type="SUPFAM" id="SSF46689">
    <property type="entry name" value="Homeodomain-like"/>
    <property type="match status" value="1"/>
</dbReference>
<feature type="domain" description="HTH araC/xylS-type" evidence="4">
    <location>
        <begin position="170"/>
        <end position="263"/>
    </location>
</feature>
<evidence type="ECO:0000256" key="2">
    <source>
        <dbReference type="ARBA" id="ARBA00023125"/>
    </source>
</evidence>
<dbReference type="RefSeq" id="WP_323297062.1">
    <property type="nucleotide sequence ID" value="NZ_JAYFUM010000012.1"/>
</dbReference>
<dbReference type="Gene3D" id="1.10.10.60">
    <property type="entry name" value="Homeodomain-like"/>
    <property type="match status" value="1"/>
</dbReference>
<dbReference type="SMART" id="SM00342">
    <property type="entry name" value="HTH_ARAC"/>
    <property type="match status" value="1"/>
</dbReference>
<dbReference type="InterPro" id="IPR018060">
    <property type="entry name" value="HTH_AraC"/>
</dbReference>
<evidence type="ECO:0000313" key="5">
    <source>
        <dbReference type="EMBL" id="MEA5139903.1"/>
    </source>
</evidence>
<evidence type="ECO:0000313" key="6">
    <source>
        <dbReference type="Proteomes" id="UP001302949"/>
    </source>
</evidence>
<comment type="caution">
    <text evidence="5">The sequence shown here is derived from an EMBL/GenBank/DDBJ whole genome shotgun (WGS) entry which is preliminary data.</text>
</comment>
<protein>
    <submittedName>
        <fullName evidence="5">Helix-turn-helix transcriptional regulator</fullName>
    </submittedName>
</protein>
<name>A0ABU5QBC2_9BACT</name>
<dbReference type="InterPro" id="IPR046532">
    <property type="entry name" value="DUF6597"/>
</dbReference>
<dbReference type="EMBL" id="JAYFUM010000012">
    <property type="protein sequence ID" value="MEA5139903.1"/>
    <property type="molecule type" value="Genomic_DNA"/>
</dbReference>
<dbReference type="PANTHER" id="PTHR46796:SF13">
    <property type="entry name" value="HTH-TYPE TRANSCRIPTIONAL ACTIVATOR RHAS"/>
    <property type="match status" value="1"/>
</dbReference>
<evidence type="ECO:0000256" key="3">
    <source>
        <dbReference type="ARBA" id="ARBA00023163"/>
    </source>
</evidence>
<dbReference type="Proteomes" id="UP001302949">
    <property type="component" value="Unassembled WGS sequence"/>
</dbReference>
<reference evidence="5 6" key="1">
    <citation type="submission" date="2023-12" db="EMBL/GenBank/DDBJ databases">
        <title>Novel species of the genus Arcicella isolated from rivers.</title>
        <authorList>
            <person name="Lu H."/>
        </authorList>
    </citation>
    <scope>NUCLEOTIDE SEQUENCE [LARGE SCALE GENOMIC DNA]</scope>
    <source>
        <strain evidence="5 6">KCTC 23307</strain>
    </source>
</reference>
<gene>
    <name evidence="5" type="ORF">VB248_12195</name>
</gene>
<dbReference type="Pfam" id="PF12833">
    <property type="entry name" value="HTH_18"/>
    <property type="match status" value="1"/>
</dbReference>
<dbReference type="InterPro" id="IPR050204">
    <property type="entry name" value="AraC_XylS_family_regulators"/>
</dbReference>
<proteinExistence type="predicted"/>
<evidence type="ECO:0000256" key="1">
    <source>
        <dbReference type="ARBA" id="ARBA00023015"/>
    </source>
</evidence>
<dbReference type="PROSITE" id="PS01124">
    <property type="entry name" value="HTH_ARAC_FAMILY_2"/>
    <property type="match status" value="1"/>
</dbReference>
<evidence type="ECO:0000259" key="4">
    <source>
        <dbReference type="PROSITE" id="PS01124"/>
    </source>
</evidence>
<keyword evidence="3" id="KW-0804">Transcription</keyword>
<keyword evidence="1" id="KW-0805">Transcription regulation</keyword>
<dbReference type="PANTHER" id="PTHR46796">
    <property type="entry name" value="HTH-TYPE TRANSCRIPTIONAL ACTIVATOR RHAS-RELATED"/>
    <property type="match status" value="1"/>
</dbReference>
<organism evidence="5 6">
    <name type="scientific">Arcicella rigui</name>
    <dbReference type="NCBI Taxonomy" id="797020"/>
    <lineage>
        <taxon>Bacteria</taxon>
        <taxon>Pseudomonadati</taxon>
        <taxon>Bacteroidota</taxon>
        <taxon>Cytophagia</taxon>
        <taxon>Cytophagales</taxon>
        <taxon>Flectobacillaceae</taxon>
        <taxon>Arcicella</taxon>
    </lineage>
</organism>
<dbReference type="Pfam" id="PF20240">
    <property type="entry name" value="DUF6597"/>
    <property type="match status" value="1"/>
</dbReference>
<accession>A0ABU5QBC2</accession>
<keyword evidence="2" id="KW-0238">DNA-binding</keyword>
<sequence>MIFYKKINPPCHLQPFIECFYIWEMQLDSKEPVIVESPPSCYASVVFNYKTVYQVSSANKNFQSIPKSFITGQASKNYILKIDQSIGLIGIVFRPAALATIFGLEMYEFTDERFDLRAVMGKEIDTLQQQIEDAFSHEERIGFLVNFLNQKLLKYDCTPNRTDYAANLIIEKKGIININMLMDELYVSKRQFERQFLSKVGVSPKYYARMRRVGYLCNLLATQKWNINDWQDLVFQMGYYDQAHFIRDFTSFTGKTPSVYLKKNVELAKYLSEIS</sequence>
<keyword evidence="6" id="KW-1185">Reference proteome</keyword>
<dbReference type="InterPro" id="IPR009057">
    <property type="entry name" value="Homeodomain-like_sf"/>
</dbReference>